<feature type="domain" description="SHSP" evidence="6">
    <location>
        <begin position="29"/>
        <end position="143"/>
    </location>
</feature>
<dbReference type="FunFam" id="2.60.40.790:FF:000010">
    <property type="entry name" value="17.3 kDa class II heat shock protein-like"/>
    <property type="match status" value="1"/>
</dbReference>
<dbReference type="InterPro" id="IPR031107">
    <property type="entry name" value="Small_HSP"/>
</dbReference>
<comment type="caution">
    <text evidence="7">The sequence shown here is derived from an EMBL/GenBank/DDBJ whole genome shotgun (WGS) entry which is preliminary data.</text>
</comment>
<evidence type="ECO:0000256" key="5">
    <source>
        <dbReference type="RuleBase" id="RU003616"/>
    </source>
</evidence>
<dbReference type="OrthoDB" id="1431247at2759"/>
<keyword evidence="3" id="KW-0346">Stress response</keyword>
<dbReference type="EMBL" id="CM026432">
    <property type="protein sequence ID" value="KAG0556413.1"/>
    <property type="molecule type" value="Genomic_DNA"/>
</dbReference>
<evidence type="ECO:0000313" key="8">
    <source>
        <dbReference type="Proteomes" id="UP000822688"/>
    </source>
</evidence>
<reference evidence="7 8" key="1">
    <citation type="submission" date="2020-06" db="EMBL/GenBank/DDBJ databases">
        <title>WGS assembly of Ceratodon purpureus strain R40.</title>
        <authorList>
            <person name="Carey S.B."/>
            <person name="Jenkins J."/>
            <person name="Shu S."/>
            <person name="Lovell J.T."/>
            <person name="Sreedasyam A."/>
            <person name="Maumus F."/>
            <person name="Tiley G.P."/>
            <person name="Fernandez-Pozo N."/>
            <person name="Barry K."/>
            <person name="Chen C."/>
            <person name="Wang M."/>
            <person name="Lipzen A."/>
            <person name="Daum C."/>
            <person name="Saski C.A."/>
            <person name="Payton A.C."/>
            <person name="Mcbreen J.C."/>
            <person name="Conrad R.E."/>
            <person name="Kollar L.M."/>
            <person name="Olsson S."/>
            <person name="Huttunen S."/>
            <person name="Landis J.B."/>
            <person name="Wickett N.J."/>
            <person name="Johnson M.G."/>
            <person name="Rensing S.A."/>
            <person name="Grimwood J."/>
            <person name="Schmutz J."/>
            <person name="Mcdaniel S.F."/>
        </authorList>
    </citation>
    <scope>NUCLEOTIDE SEQUENCE [LARGE SCALE GENOMIC DNA]</scope>
    <source>
        <strain evidence="7 8">R40</strain>
    </source>
</reference>
<evidence type="ECO:0000256" key="4">
    <source>
        <dbReference type="PROSITE-ProRule" id="PRU00285"/>
    </source>
</evidence>
<dbReference type="Gene3D" id="2.60.40.790">
    <property type="match status" value="1"/>
</dbReference>
<dbReference type="PROSITE" id="PS01031">
    <property type="entry name" value="SHSP"/>
    <property type="match status" value="1"/>
</dbReference>
<evidence type="ECO:0000256" key="3">
    <source>
        <dbReference type="ARBA" id="ARBA00023016"/>
    </source>
</evidence>
<sequence>MDFPLFQILSFPDELEKSLNPQSQKYVRDTKAMVSTAVDVKELPDAYVFVADMPGLKSADVKVQLENDNVLVIGGTRKREEQDPHVKYIRMERNSGTFMRKFTLPQNSNLDKIGASCVDGVLTVTVPKVPPPQPAKPRTIEVTIGGQ</sequence>
<comment type="subcellular location">
    <subcellularLocation>
        <location evidence="1">Cytoplasm</location>
    </subcellularLocation>
</comment>
<proteinExistence type="inferred from homology"/>
<evidence type="ECO:0000256" key="1">
    <source>
        <dbReference type="ARBA" id="ARBA00004496"/>
    </source>
</evidence>
<dbReference type="GO" id="GO:0005737">
    <property type="term" value="C:cytoplasm"/>
    <property type="evidence" value="ECO:0007669"/>
    <property type="project" value="UniProtKB-SubCell"/>
</dbReference>
<organism evidence="7 8">
    <name type="scientific">Ceratodon purpureus</name>
    <name type="common">Fire moss</name>
    <name type="synonym">Dicranum purpureum</name>
    <dbReference type="NCBI Taxonomy" id="3225"/>
    <lineage>
        <taxon>Eukaryota</taxon>
        <taxon>Viridiplantae</taxon>
        <taxon>Streptophyta</taxon>
        <taxon>Embryophyta</taxon>
        <taxon>Bryophyta</taxon>
        <taxon>Bryophytina</taxon>
        <taxon>Bryopsida</taxon>
        <taxon>Dicranidae</taxon>
        <taxon>Pseudoditrichales</taxon>
        <taxon>Ditrichaceae</taxon>
        <taxon>Ceratodon</taxon>
    </lineage>
</organism>
<comment type="similarity">
    <text evidence="4 5">Belongs to the small heat shock protein (HSP20) family.</text>
</comment>
<keyword evidence="2" id="KW-0963">Cytoplasm</keyword>
<keyword evidence="8" id="KW-1185">Reference proteome</keyword>
<dbReference type="GO" id="GO:0006950">
    <property type="term" value="P:response to stress"/>
    <property type="evidence" value="ECO:0007669"/>
    <property type="project" value="UniProtKB-ARBA"/>
</dbReference>
<dbReference type="Pfam" id="PF00011">
    <property type="entry name" value="HSP20"/>
    <property type="match status" value="1"/>
</dbReference>
<protein>
    <recommendedName>
        <fullName evidence="6">SHSP domain-containing protein</fullName>
    </recommendedName>
</protein>
<dbReference type="AlphaFoldDB" id="A0A8T0GB84"/>
<dbReference type="Proteomes" id="UP000822688">
    <property type="component" value="Chromosome 11"/>
</dbReference>
<name>A0A8T0GB84_CERPU</name>
<gene>
    <name evidence="7" type="ORF">KC19_11G051600</name>
</gene>
<dbReference type="InterPro" id="IPR002068">
    <property type="entry name" value="A-crystallin/Hsp20_dom"/>
</dbReference>
<evidence type="ECO:0000256" key="2">
    <source>
        <dbReference type="ARBA" id="ARBA00022490"/>
    </source>
</evidence>
<evidence type="ECO:0000313" key="7">
    <source>
        <dbReference type="EMBL" id="KAG0556413.1"/>
    </source>
</evidence>
<evidence type="ECO:0000259" key="6">
    <source>
        <dbReference type="PROSITE" id="PS01031"/>
    </source>
</evidence>
<dbReference type="PANTHER" id="PTHR11527">
    <property type="entry name" value="HEAT-SHOCK PROTEIN 20 FAMILY MEMBER"/>
    <property type="match status" value="1"/>
</dbReference>
<accession>A0A8T0GB84</accession>
<dbReference type="SUPFAM" id="SSF49764">
    <property type="entry name" value="HSP20-like chaperones"/>
    <property type="match status" value="1"/>
</dbReference>
<dbReference type="InterPro" id="IPR008978">
    <property type="entry name" value="HSP20-like_chaperone"/>
</dbReference>